<organism evidence="1 2">
    <name type="scientific">Rotaria socialis</name>
    <dbReference type="NCBI Taxonomy" id="392032"/>
    <lineage>
        <taxon>Eukaryota</taxon>
        <taxon>Metazoa</taxon>
        <taxon>Spiralia</taxon>
        <taxon>Gnathifera</taxon>
        <taxon>Rotifera</taxon>
        <taxon>Eurotatoria</taxon>
        <taxon>Bdelloidea</taxon>
        <taxon>Philodinida</taxon>
        <taxon>Philodinidae</taxon>
        <taxon>Rotaria</taxon>
    </lineage>
</organism>
<dbReference type="SMART" id="SM00028">
    <property type="entry name" value="TPR"/>
    <property type="match status" value="3"/>
</dbReference>
<dbReference type="AlphaFoldDB" id="A0A821JU44"/>
<name>A0A821JU44_9BILA</name>
<accession>A0A821JU44</accession>
<evidence type="ECO:0000313" key="2">
    <source>
        <dbReference type="Proteomes" id="UP000663848"/>
    </source>
</evidence>
<dbReference type="InterPro" id="IPR019734">
    <property type="entry name" value="TPR_rpt"/>
</dbReference>
<dbReference type="Proteomes" id="UP000663848">
    <property type="component" value="Unassembled WGS sequence"/>
</dbReference>
<comment type="caution">
    <text evidence="1">The sequence shown here is derived from an EMBL/GenBank/DDBJ whole genome shotgun (WGS) entry which is preliminary data.</text>
</comment>
<dbReference type="InterPro" id="IPR011990">
    <property type="entry name" value="TPR-like_helical_dom_sf"/>
</dbReference>
<reference evidence="1" key="1">
    <citation type="submission" date="2021-02" db="EMBL/GenBank/DDBJ databases">
        <authorList>
            <person name="Nowell W R."/>
        </authorList>
    </citation>
    <scope>NUCLEOTIDE SEQUENCE</scope>
</reference>
<gene>
    <name evidence="1" type="ORF">QYT958_LOCUS19406</name>
</gene>
<dbReference type="Gene3D" id="1.25.40.10">
    <property type="entry name" value="Tetratricopeptide repeat domain"/>
    <property type="match status" value="2"/>
</dbReference>
<protein>
    <submittedName>
        <fullName evidence="1">Uncharacterized protein</fullName>
    </submittedName>
</protein>
<dbReference type="SUPFAM" id="SSF48452">
    <property type="entry name" value="TPR-like"/>
    <property type="match status" value="1"/>
</dbReference>
<evidence type="ECO:0000313" key="1">
    <source>
        <dbReference type="EMBL" id="CAF4728286.1"/>
    </source>
</evidence>
<dbReference type="EMBL" id="CAJOBR010003206">
    <property type="protein sequence ID" value="CAF4728286.1"/>
    <property type="molecule type" value="Genomic_DNA"/>
</dbReference>
<proteinExistence type="predicted"/>
<sequence>MLQCIDAIKSKSDNIKIFLISSHTDTETLIQKVAHQTNVMAIYLLDHEERFASTLNHSITKLHDLYSDLGSLSIRLSQDIKSFIHYTPLSISTFDREKNENTIRDLNKANARFLWLQLLIDILIKTPYNDQEKDEMLEECRTHYKDNSTVLKSIKEFSQTYKSTEALKQTSHGHWLVKMTMDENDADINELQCELETDYSTNGNLCDLGDALISMCEALEMFEKAIEIDTQLLHVNHKLLASSHQQIATIHMAALSDPLKALYHAEKSLRILLHSQAKDNPVLLASYQQLIGFIQLQLGDTTMALKMAEKALNNILKCASENQDSLAKQAVEQAKLWGMRNRTFQLEHFLSRLEEVKNEMFKDKSSQISVSTISAKLIRERRNFPYQSNISKKLIPRTMNIEARAYYRQQDWNMCLSMLAKSLDLVQKQKEEYFMLPELYYSMALAYAHRQEIPIALQYFKLTISTATKKLPDDHPDMQKYRFQLQLYTNDVLKAIFQGQHNN</sequence>